<protein>
    <submittedName>
        <fullName evidence="2">Uncharacterized protein</fullName>
    </submittedName>
</protein>
<comment type="caution">
    <text evidence="2">The sequence shown here is derived from an EMBL/GenBank/DDBJ whole genome shotgun (WGS) entry which is preliminary data.</text>
</comment>
<dbReference type="AlphaFoldDB" id="A0AAJ0FS82"/>
<keyword evidence="1" id="KW-0472">Membrane</keyword>
<dbReference type="EMBL" id="MU838999">
    <property type="protein sequence ID" value="KAK1770910.1"/>
    <property type="molecule type" value="Genomic_DNA"/>
</dbReference>
<sequence length="101" mass="11425">MAITDILWNNYLALLCVLLLSPVILYTTGHWRVIVIVTSGADYEDGHIVEWTIREPRLRIGPTDLIISRHTTSLVVWHRIGEFGVFGPTTIVEELVRTGTL</sequence>
<keyword evidence="1" id="KW-1133">Transmembrane helix</keyword>
<reference evidence="2" key="1">
    <citation type="submission" date="2023-06" db="EMBL/GenBank/DDBJ databases">
        <title>Genome-scale phylogeny and comparative genomics of the fungal order Sordariales.</title>
        <authorList>
            <consortium name="Lawrence Berkeley National Laboratory"/>
            <person name="Hensen N."/>
            <person name="Bonometti L."/>
            <person name="Westerberg I."/>
            <person name="Brannstrom I.O."/>
            <person name="Guillou S."/>
            <person name="Cros-Aarteil S."/>
            <person name="Calhoun S."/>
            <person name="Haridas S."/>
            <person name="Kuo A."/>
            <person name="Mondo S."/>
            <person name="Pangilinan J."/>
            <person name="Riley R."/>
            <person name="Labutti K."/>
            <person name="Andreopoulos B."/>
            <person name="Lipzen A."/>
            <person name="Chen C."/>
            <person name="Yanf M."/>
            <person name="Daum C."/>
            <person name="Ng V."/>
            <person name="Clum A."/>
            <person name="Steindorff A."/>
            <person name="Ohm R."/>
            <person name="Martin F."/>
            <person name="Silar P."/>
            <person name="Natvig D."/>
            <person name="Lalanne C."/>
            <person name="Gautier V."/>
            <person name="Ament-Velasquez S.L."/>
            <person name="Kruys A."/>
            <person name="Hutchinson M.I."/>
            <person name="Powell A.J."/>
            <person name="Barry K."/>
            <person name="Miller A.N."/>
            <person name="Grigoriev I.V."/>
            <person name="Debuchy R."/>
            <person name="Gladieux P."/>
            <person name="Thoren M.H."/>
            <person name="Johannesson H."/>
        </authorList>
    </citation>
    <scope>NUCLEOTIDE SEQUENCE</scope>
    <source>
        <strain evidence="2">8032-3</strain>
    </source>
</reference>
<feature type="transmembrane region" description="Helical" evidence="1">
    <location>
        <begin position="6"/>
        <end position="26"/>
    </location>
</feature>
<organism evidence="2 3">
    <name type="scientific">Phialemonium atrogriseum</name>
    <dbReference type="NCBI Taxonomy" id="1093897"/>
    <lineage>
        <taxon>Eukaryota</taxon>
        <taxon>Fungi</taxon>
        <taxon>Dikarya</taxon>
        <taxon>Ascomycota</taxon>
        <taxon>Pezizomycotina</taxon>
        <taxon>Sordariomycetes</taxon>
        <taxon>Sordariomycetidae</taxon>
        <taxon>Cephalothecales</taxon>
        <taxon>Cephalothecaceae</taxon>
        <taxon>Phialemonium</taxon>
    </lineage>
</organism>
<keyword evidence="3" id="KW-1185">Reference proteome</keyword>
<dbReference type="Proteomes" id="UP001244011">
    <property type="component" value="Unassembled WGS sequence"/>
</dbReference>
<accession>A0AAJ0FS82</accession>
<dbReference type="GeneID" id="85309045"/>
<dbReference type="RefSeq" id="XP_060287123.1">
    <property type="nucleotide sequence ID" value="XM_060425858.1"/>
</dbReference>
<evidence type="ECO:0000313" key="2">
    <source>
        <dbReference type="EMBL" id="KAK1770910.1"/>
    </source>
</evidence>
<proteinExistence type="predicted"/>
<gene>
    <name evidence="2" type="ORF">QBC33DRAFT_511717</name>
</gene>
<keyword evidence="1" id="KW-0812">Transmembrane</keyword>
<name>A0AAJ0FS82_9PEZI</name>
<evidence type="ECO:0000313" key="3">
    <source>
        <dbReference type="Proteomes" id="UP001244011"/>
    </source>
</evidence>
<evidence type="ECO:0000256" key="1">
    <source>
        <dbReference type="SAM" id="Phobius"/>
    </source>
</evidence>